<protein>
    <recommendedName>
        <fullName evidence="3">FHA domain-containing protein</fullName>
    </recommendedName>
</protein>
<feature type="compositionally biased region" description="Pro residues" evidence="2">
    <location>
        <begin position="127"/>
        <end position="146"/>
    </location>
</feature>
<dbReference type="SUPFAM" id="SSF49879">
    <property type="entry name" value="SMAD/FHA domain"/>
    <property type="match status" value="2"/>
</dbReference>
<dbReference type="SMART" id="SM00240">
    <property type="entry name" value="FHA"/>
    <property type="match status" value="2"/>
</dbReference>
<dbReference type="InterPro" id="IPR008984">
    <property type="entry name" value="SMAD_FHA_dom_sf"/>
</dbReference>
<proteinExistence type="predicted"/>
<feature type="region of interest" description="Disordered" evidence="2">
    <location>
        <begin position="123"/>
        <end position="146"/>
    </location>
</feature>
<sequence length="240" mass="25031">MNAAAPPVLTVRAHGAEHIFTAGHDVIVGSDLRADVCVAHPLISRRHLLLRFGDGRWRAIDLSRQGTFVARRRARVIDICDGQRINVGNPAGPCLTFGVGWSSDGAAPATATLPGVRQARQAVMDPPTVPQSPLPAPSSHPAPRPQPVLADDHCATIGRAGDNDIVVPDVLASRHHALLVPTHLGTEIRDSRSANGTFVNGVRVGSATLSRGDVVTVGSVDLHFTGDTLVPQTAAGTGGL</sequence>
<dbReference type="Pfam" id="PF00498">
    <property type="entry name" value="FHA"/>
    <property type="match status" value="2"/>
</dbReference>
<organism evidence="4 5">
    <name type="scientific">Mycobacterium paragordonae</name>
    <dbReference type="NCBI Taxonomy" id="1389713"/>
    <lineage>
        <taxon>Bacteria</taxon>
        <taxon>Bacillati</taxon>
        <taxon>Actinomycetota</taxon>
        <taxon>Actinomycetes</taxon>
        <taxon>Mycobacteriales</taxon>
        <taxon>Mycobacteriaceae</taxon>
        <taxon>Mycobacterium</taxon>
    </lineage>
</organism>
<comment type="caution">
    <text evidence="4">The sequence shown here is derived from an EMBL/GenBank/DDBJ whole genome shotgun (WGS) entry which is preliminary data.</text>
</comment>
<dbReference type="EMBL" id="BLKX01000001">
    <property type="protein sequence ID" value="GFG77508.1"/>
    <property type="molecule type" value="Genomic_DNA"/>
</dbReference>
<feature type="domain" description="FHA" evidence="3">
    <location>
        <begin position="26"/>
        <end position="74"/>
    </location>
</feature>
<gene>
    <name evidence="4" type="ORF">MPRG_07840</name>
</gene>
<accession>A0ABQ1C029</accession>
<feature type="domain" description="FHA" evidence="3">
    <location>
        <begin position="155"/>
        <end position="204"/>
    </location>
</feature>
<dbReference type="InterPro" id="IPR000253">
    <property type="entry name" value="FHA_dom"/>
</dbReference>
<evidence type="ECO:0000313" key="5">
    <source>
        <dbReference type="Proteomes" id="UP000465240"/>
    </source>
</evidence>
<dbReference type="RefSeq" id="WP_120791817.1">
    <property type="nucleotide sequence ID" value="NZ_BLKX01000001.1"/>
</dbReference>
<reference evidence="4 5" key="1">
    <citation type="journal article" date="2019" name="Emerg. Microbes Infect.">
        <title>Comprehensive subspecies identification of 175 nontuberculous mycobacteria species based on 7547 genomic profiles.</title>
        <authorList>
            <person name="Matsumoto Y."/>
            <person name="Kinjo T."/>
            <person name="Motooka D."/>
            <person name="Nabeya D."/>
            <person name="Jung N."/>
            <person name="Uechi K."/>
            <person name="Horii T."/>
            <person name="Iida T."/>
            <person name="Fujita J."/>
            <person name="Nakamura S."/>
        </authorList>
    </citation>
    <scope>NUCLEOTIDE SEQUENCE [LARGE SCALE GENOMIC DNA]</scope>
    <source>
        <strain evidence="4 5">JCM 18565</strain>
    </source>
</reference>
<dbReference type="PROSITE" id="PS50006">
    <property type="entry name" value="FHA_DOMAIN"/>
    <property type="match status" value="2"/>
</dbReference>
<dbReference type="InterPro" id="IPR050923">
    <property type="entry name" value="Cell_Proc_Reg/RNA_Proc"/>
</dbReference>
<dbReference type="Gene3D" id="2.60.200.20">
    <property type="match status" value="2"/>
</dbReference>
<keyword evidence="1" id="KW-0597">Phosphoprotein</keyword>
<dbReference type="Proteomes" id="UP000465240">
    <property type="component" value="Unassembled WGS sequence"/>
</dbReference>
<evidence type="ECO:0000313" key="4">
    <source>
        <dbReference type="EMBL" id="GFG77508.1"/>
    </source>
</evidence>
<name>A0ABQ1C029_9MYCO</name>
<evidence type="ECO:0000256" key="2">
    <source>
        <dbReference type="SAM" id="MobiDB-lite"/>
    </source>
</evidence>
<evidence type="ECO:0000256" key="1">
    <source>
        <dbReference type="ARBA" id="ARBA00022553"/>
    </source>
</evidence>
<dbReference type="PANTHER" id="PTHR23308">
    <property type="entry name" value="NUCLEAR INHIBITOR OF PROTEIN PHOSPHATASE-1"/>
    <property type="match status" value="1"/>
</dbReference>
<evidence type="ECO:0000259" key="3">
    <source>
        <dbReference type="PROSITE" id="PS50006"/>
    </source>
</evidence>
<keyword evidence="5" id="KW-1185">Reference proteome</keyword>